<evidence type="ECO:0000313" key="3">
    <source>
        <dbReference type="EMBL" id="OQE89790.1"/>
    </source>
</evidence>
<reference evidence="3" key="1">
    <citation type="submission" date="2016-10" db="EMBL/GenBank/DDBJ databases">
        <title>Uncovering the secondary metabolism of Penicillium species provides insights into the evolution of 6-MSA pathways.</title>
        <authorList>
            <person name="Nielsen J.C."/>
            <person name="Nielsen J."/>
        </authorList>
    </citation>
    <scope>NUCLEOTIDE SEQUENCE [LARGE SCALE GENOMIC DNA]</scope>
    <source>
        <strain evidence="3">IBT 13039</strain>
    </source>
</reference>
<gene>
    <name evidence="3" type="ORF">PENNAL_c0013G00247</name>
    <name evidence="2" type="ORF">PNAL_LOCUS1060</name>
</gene>
<dbReference type="EMBL" id="MOOB01000013">
    <property type="protein sequence ID" value="OQE89790.1"/>
    <property type="molecule type" value="Genomic_DNA"/>
</dbReference>
<evidence type="ECO:0000313" key="4">
    <source>
        <dbReference type="Proteomes" id="UP000191691"/>
    </source>
</evidence>
<protein>
    <submittedName>
        <fullName evidence="3">Uncharacterized protein</fullName>
    </submittedName>
</protein>
<evidence type="ECO:0000313" key="2">
    <source>
        <dbReference type="EMBL" id="CAG7971470.1"/>
    </source>
</evidence>
<keyword evidence="4" id="KW-1185">Reference proteome</keyword>
<dbReference type="EMBL" id="CAJVNV010000028">
    <property type="protein sequence ID" value="CAG7971470.1"/>
    <property type="molecule type" value="Genomic_DNA"/>
</dbReference>
<dbReference type="OMA" id="CEQFQQV"/>
<proteinExistence type="predicted"/>
<dbReference type="Proteomes" id="UP001153461">
    <property type="component" value="Unassembled WGS sequence"/>
</dbReference>
<organism evidence="3 4">
    <name type="scientific">Penicillium nalgiovense</name>
    <dbReference type="NCBI Taxonomy" id="60175"/>
    <lineage>
        <taxon>Eukaryota</taxon>
        <taxon>Fungi</taxon>
        <taxon>Dikarya</taxon>
        <taxon>Ascomycota</taxon>
        <taxon>Pezizomycotina</taxon>
        <taxon>Eurotiomycetes</taxon>
        <taxon>Eurotiomycetidae</taxon>
        <taxon>Eurotiales</taxon>
        <taxon>Aspergillaceae</taxon>
        <taxon>Penicillium</taxon>
    </lineage>
</organism>
<reference evidence="4" key="2">
    <citation type="journal article" date="2017" name="Nat. Microbiol.">
        <title>Global analysis of biosynthetic gene clusters reveals vast potential of secondary metabolite production in Penicillium species.</title>
        <authorList>
            <person name="Nielsen J.C."/>
            <person name="Grijseels S."/>
            <person name="Prigent S."/>
            <person name="Ji B."/>
            <person name="Dainat J."/>
            <person name="Nielsen K.F."/>
            <person name="Frisvad J.C."/>
            <person name="Workman M."/>
            <person name="Nielsen J."/>
        </authorList>
    </citation>
    <scope>NUCLEOTIDE SEQUENCE [LARGE SCALE GENOMIC DNA]</scope>
    <source>
        <strain evidence="4">IBT 13039</strain>
    </source>
</reference>
<dbReference type="Proteomes" id="UP000191691">
    <property type="component" value="Unassembled WGS sequence"/>
</dbReference>
<accession>A0A1V6YQT7</accession>
<comment type="caution">
    <text evidence="3">The sequence shown here is derived from an EMBL/GenBank/DDBJ whole genome shotgun (WGS) entry which is preliminary data.</text>
</comment>
<sequence>MPHTSISSRQYSHEPEILYEYIWACNLHRSAAKIAGVLNLSTTDELLALRLNAETQRIIMMYSESFESDRPTRFRSLWLQAQGDHVCAMTDPAPPQIDVQNGTGKIPKRVFEHWCITRLMRLAPALFPRCNLDTTPPKFDAYDYFYALCVLLWLKFGRQSYNLSNYHPQFADRTVRWHREPSADRLGTQSPVSPIGIGIEEPATPLAPTNTLEPEHALPAPSVGDNIGLPDQGAIGDYAGAREMLYQFASKLCEQFQQVQISASSDPAEKGENANTQFADIDGLVEKYTQTIERSRIRVIAANNKFVGQVANHCAQMGNQGEEIGSDRDTGLGVKHSGKRFQTAPKTQIRRRNNGVSKSRTRPSKVLNAGSNERIQAAFNSELAGASNSPDQVDSVNSSTAIELDSVIEIDLTKD</sequence>
<reference evidence="2" key="3">
    <citation type="submission" date="2021-07" db="EMBL/GenBank/DDBJ databases">
        <authorList>
            <person name="Branca A.L. A."/>
        </authorList>
    </citation>
    <scope>NUCLEOTIDE SEQUENCE</scope>
</reference>
<dbReference type="OrthoDB" id="21471at2759"/>
<dbReference type="AlphaFoldDB" id="A0A1V6YQT7"/>
<feature type="region of interest" description="Disordered" evidence="1">
    <location>
        <begin position="319"/>
        <end position="371"/>
    </location>
</feature>
<name>A0A1V6YQT7_PENNA</name>
<feature type="compositionally biased region" description="Basic residues" evidence="1">
    <location>
        <begin position="348"/>
        <end position="363"/>
    </location>
</feature>
<evidence type="ECO:0000256" key="1">
    <source>
        <dbReference type="SAM" id="MobiDB-lite"/>
    </source>
</evidence>